<protein>
    <recommendedName>
        <fullName evidence="3">Type VI secretion system secreted protein Hcp</fullName>
    </recommendedName>
</protein>
<dbReference type="InterPro" id="IPR036624">
    <property type="entry name" value="Hcp1-lik_sf"/>
</dbReference>
<evidence type="ECO:0000313" key="2">
    <source>
        <dbReference type="Proteomes" id="UP001157355"/>
    </source>
</evidence>
<sequence length="166" mass="17742">MAGTDIFLKVGSGINGESTDDQFKEHLNIDSYSWGVTQQGTFSAGSGAGAGAGRSVVQDMHFTKLICKASPDLMIACATGKHIPDATLFVRKATGDKAMVYFQFVMKDVLVSSYQTGSGGGQGALINEQFSFNFRELTLTYWQQTAQGGQGAKTEKKYDLATNKGS</sequence>
<keyword evidence="2" id="KW-1185">Reference proteome</keyword>
<dbReference type="SUPFAM" id="SSF141452">
    <property type="entry name" value="Hcp1-like"/>
    <property type="match status" value="1"/>
</dbReference>
<dbReference type="EMBL" id="BSPP01000004">
    <property type="protein sequence ID" value="GLS86112.1"/>
    <property type="molecule type" value="Genomic_DNA"/>
</dbReference>
<comment type="caution">
    <text evidence="1">The sequence shown here is derived from an EMBL/GenBank/DDBJ whole genome shotgun (WGS) entry which is preliminary data.</text>
</comment>
<dbReference type="InterPro" id="IPR008514">
    <property type="entry name" value="T6SS_Hcp"/>
</dbReference>
<dbReference type="AlphaFoldDB" id="A0AA37TX06"/>
<dbReference type="Gene3D" id="2.30.110.20">
    <property type="entry name" value="Hcp1-like"/>
    <property type="match status" value="1"/>
</dbReference>
<organism evidence="1 2">
    <name type="scientific">Cypionkella aquatica</name>
    <dbReference type="NCBI Taxonomy" id="1756042"/>
    <lineage>
        <taxon>Bacteria</taxon>
        <taxon>Pseudomonadati</taxon>
        <taxon>Pseudomonadota</taxon>
        <taxon>Alphaproteobacteria</taxon>
        <taxon>Rhodobacterales</taxon>
        <taxon>Paracoccaceae</taxon>
        <taxon>Cypionkella</taxon>
    </lineage>
</organism>
<gene>
    <name evidence="1" type="ORF">GCM10010873_10860</name>
</gene>
<dbReference type="Pfam" id="PF05638">
    <property type="entry name" value="T6SS_HCP"/>
    <property type="match status" value="1"/>
</dbReference>
<dbReference type="InterPro" id="IPR053165">
    <property type="entry name" value="HSI-I_assembly_Hcp1"/>
</dbReference>
<accession>A0AA37TX06</accession>
<dbReference type="RefSeq" id="WP_284324317.1">
    <property type="nucleotide sequence ID" value="NZ_BSPP01000004.1"/>
</dbReference>
<name>A0AA37TX06_9RHOB</name>
<evidence type="ECO:0008006" key="3">
    <source>
        <dbReference type="Google" id="ProtNLM"/>
    </source>
</evidence>
<dbReference type="Proteomes" id="UP001157355">
    <property type="component" value="Unassembled WGS sequence"/>
</dbReference>
<dbReference type="PANTHER" id="PTHR36152:SF1">
    <property type="entry name" value="UBIQUITIN-LIKE DOMAIN-CONTAINING PROTEIN"/>
    <property type="match status" value="1"/>
</dbReference>
<proteinExistence type="predicted"/>
<dbReference type="PANTHER" id="PTHR36152">
    <property type="entry name" value="CYTOPLASMIC PROTEIN-RELATED"/>
    <property type="match status" value="1"/>
</dbReference>
<evidence type="ECO:0000313" key="1">
    <source>
        <dbReference type="EMBL" id="GLS86112.1"/>
    </source>
</evidence>
<reference evidence="1 2" key="1">
    <citation type="journal article" date="2014" name="Int. J. Syst. Evol. Microbiol.">
        <title>Complete genome sequence of Corynebacterium casei LMG S-19264T (=DSM 44701T), isolated from a smear-ripened cheese.</title>
        <authorList>
            <consortium name="US DOE Joint Genome Institute (JGI-PGF)"/>
            <person name="Walter F."/>
            <person name="Albersmeier A."/>
            <person name="Kalinowski J."/>
            <person name="Ruckert C."/>
        </authorList>
    </citation>
    <scope>NUCLEOTIDE SEQUENCE [LARGE SCALE GENOMIC DNA]</scope>
    <source>
        <strain evidence="1 2">NBRC 111766</strain>
    </source>
</reference>